<reference evidence="2" key="1">
    <citation type="journal article" date="2014" name="Int. J. Syst. Evol. Microbiol.">
        <title>Complete genome sequence of Corynebacterium casei LMG S-19264T (=DSM 44701T), isolated from a smear-ripened cheese.</title>
        <authorList>
            <consortium name="US DOE Joint Genome Institute (JGI-PGF)"/>
            <person name="Walter F."/>
            <person name="Albersmeier A."/>
            <person name="Kalinowski J."/>
            <person name="Ruckert C."/>
        </authorList>
    </citation>
    <scope>NUCLEOTIDE SEQUENCE</scope>
    <source>
        <strain evidence="2">JCM 17251</strain>
    </source>
</reference>
<dbReference type="Proteomes" id="UP000624041">
    <property type="component" value="Unassembled WGS sequence"/>
</dbReference>
<dbReference type="InterPro" id="IPR011033">
    <property type="entry name" value="PRC_barrel-like_sf"/>
</dbReference>
<keyword evidence="3" id="KW-1185">Reference proteome</keyword>
<name>A0A917Y411_9BACI</name>
<reference evidence="2" key="2">
    <citation type="submission" date="2020-09" db="EMBL/GenBank/DDBJ databases">
        <authorList>
            <person name="Sun Q."/>
            <person name="Ohkuma M."/>
        </authorList>
    </citation>
    <scope>NUCLEOTIDE SEQUENCE</scope>
    <source>
        <strain evidence="2">JCM 17251</strain>
    </source>
</reference>
<organism evidence="2 3">
    <name type="scientific">Oceanobacillus indicireducens</name>
    <dbReference type="NCBI Taxonomy" id="1004261"/>
    <lineage>
        <taxon>Bacteria</taxon>
        <taxon>Bacillati</taxon>
        <taxon>Bacillota</taxon>
        <taxon>Bacilli</taxon>
        <taxon>Bacillales</taxon>
        <taxon>Bacillaceae</taxon>
        <taxon>Oceanobacillus</taxon>
    </lineage>
</organism>
<evidence type="ECO:0000259" key="1">
    <source>
        <dbReference type="Pfam" id="PF05239"/>
    </source>
</evidence>
<dbReference type="Pfam" id="PF05239">
    <property type="entry name" value="PRC"/>
    <property type="match status" value="1"/>
</dbReference>
<dbReference type="RefSeq" id="WP_188859151.1">
    <property type="nucleotide sequence ID" value="NZ_BMOS01000037.1"/>
</dbReference>
<dbReference type="EMBL" id="BMOS01000037">
    <property type="protein sequence ID" value="GGN65446.1"/>
    <property type="molecule type" value="Genomic_DNA"/>
</dbReference>
<evidence type="ECO:0000313" key="2">
    <source>
        <dbReference type="EMBL" id="GGN65446.1"/>
    </source>
</evidence>
<protein>
    <recommendedName>
        <fullName evidence="1">PRC-barrel domain-containing protein</fullName>
    </recommendedName>
</protein>
<dbReference type="InterPro" id="IPR014747">
    <property type="entry name" value="Bac_photo_RC_H_C"/>
</dbReference>
<dbReference type="SUPFAM" id="SSF50346">
    <property type="entry name" value="PRC-barrel domain"/>
    <property type="match status" value="2"/>
</dbReference>
<sequence>MYHLTSSLLTYNIDATDGEMGKIKDIYIDDNDWKIRYVIVDTRKWLPERKVLLPPDIFIGVNTEKEAMEVEYDKNTIKNSPPVPEGTDLTRDKENQLFNYFGWTRYWHDDVILSGEKRPLGRVGSNEEEWYERIANPVYDADEEELIRQHRDNDLRSHEEIMQARVHGKNGKLGKVANFIYDDDWNVKYIIITSSNVMVKDYYPYAIDRITSVDWYEGDVYLDETVEQFADKTNYPSHEDILKSLQ</sequence>
<evidence type="ECO:0000313" key="3">
    <source>
        <dbReference type="Proteomes" id="UP000624041"/>
    </source>
</evidence>
<comment type="caution">
    <text evidence="2">The sequence shown here is derived from an EMBL/GenBank/DDBJ whole genome shotgun (WGS) entry which is preliminary data.</text>
</comment>
<proteinExistence type="predicted"/>
<dbReference type="GO" id="GO:0019684">
    <property type="term" value="P:photosynthesis, light reaction"/>
    <property type="evidence" value="ECO:0007669"/>
    <property type="project" value="InterPro"/>
</dbReference>
<accession>A0A917Y411</accession>
<gene>
    <name evidence="2" type="ORF">GCM10007971_34290</name>
</gene>
<dbReference type="Gene3D" id="3.90.50.10">
    <property type="entry name" value="Photosynthetic Reaction Center, subunit H, domain 2"/>
    <property type="match status" value="1"/>
</dbReference>
<dbReference type="GO" id="GO:0030077">
    <property type="term" value="C:plasma membrane light-harvesting complex"/>
    <property type="evidence" value="ECO:0007669"/>
    <property type="project" value="InterPro"/>
</dbReference>
<dbReference type="InterPro" id="IPR027275">
    <property type="entry name" value="PRC-brl_dom"/>
</dbReference>
<dbReference type="AlphaFoldDB" id="A0A917Y411"/>
<feature type="domain" description="PRC-barrel" evidence="1">
    <location>
        <begin position="14"/>
        <end position="74"/>
    </location>
</feature>